<comment type="function">
    <text evidence="1">NDH-1 shuttles electrons from NADH, via FMN and iron-sulfur (Fe-S) centers, to quinones in the respiratory chain. The immediate electron acceptor for the enzyme in this species is believed to be ubiquinone. Couples the redox reaction to proton translocation (for every two electrons transferred, four hydrogen ions are translocated across the cytoplasmic membrane), and thus conserves the redox energy in a proton gradient.</text>
</comment>
<name>A0A315Z8M3_SEDFL</name>
<dbReference type="Pfam" id="PF00420">
    <property type="entry name" value="Oxidored_q2"/>
    <property type="match status" value="1"/>
</dbReference>
<dbReference type="GO" id="GO:0005886">
    <property type="term" value="C:plasma membrane"/>
    <property type="evidence" value="ECO:0007669"/>
    <property type="project" value="UniProtKB-SubCell"/>
</dbReference>
<comment type="catalytic activity">
    <reaction evidence="10">
        <text>a quinone + NADH + 5 H(+)(in) = a quinol + NAD(+) + 4 H(+)(out)</text>
        <dbReference type="Rhea" id="RHEA:57888"/>
        <dbReference type="ChEBI" id="CHEBI:15378"/>
        <dbReference type="ChEBI" id="CHEBI:24646"/>
        <dbReference type="ChEBI" id="CHEBI:57540"/>
        <dbReference type="ChEBI" id="CHEBI:57945"/>
        <dbReference type="ChEBI" id="CHEBI:132124"/>
    </reaction>
</comment>
<dbReference type="OrthoDB" id="9810120at2"/>
<dbReference type="EMBL" id="QGDO01000005">
    <property type="protein sequence ID" value="PWJ40040.1"/>
    <property type="molecule type" value="Genomic_DNA"/>
</dbReference>
<keyword evidence="7 10" id="KW-1278">Translocase</keyword>
<evidence type="ECO:0000256" key="2">
    <source>
        <dbReference type="ARBA" id="ARBA00004141"/>
    </source>
</evidence>
<dbReference type="AlphaFoldDB" id="A0A315Z8M3"/>
<evidence type="ECO:0000256" key="3">
    <source>
        <dbReference type="ARBA" id="ARBA00010519"/>
    </source>
</evidence>
<comment type="subcellular location">
    <subcellularLocation>
        <location evidence="10">Cell membrane</location>
        <topology evidence="10">Multi-pass membrane protein</topology>
    </subcellularLocation>
    <subcellularLocation>
        <location evidence="2">Membrane</location>
        <topology evidence="2">Multi-pass membrane protein</topology>
    </subcellularLocation>
</comment>
<sequence>MIPIEYFTYISGFLFCIGLTITIVKKNLIVVLMGAELMLNAANINFVAFSRGDAELGGQIMTIFIMVIAAAEVTVALAIIIKLFENYKTVSINRINELKG</sequence>
<dbReference type="InterPro" id="IPR001133">
    <property type="entry name" value="NADH_UbQ_OxRdtase_chain4L/K"/>
</dbReference>
<keyword evidence="5 10" id="KW-0812">Transmembrane</keyword>
<evidence type="ECO:0000313" key="11">
    <source>
        <dbReference type="EMBL" id="PWJ40040.1"/>
    </source>
</evidence>
<evidence type="ECO:0000256" key="9">
    <source>
        <dbReference type="ARBA" id="ARBA00023136"/>
    </source>
</evidence>
<dbReference type="EC" id="7.1.1.-" evidence="10"/>
<dbReference type="GO" id="GO:0050136">
    <property type="term" value="F:NADH dehydrogenase (quinone) (non-electrogenic) activity"/>
    <property type="evidence" value="ECO:0007669"/>
    <property type="project" value="UniProtKB-UniRule"/>
</dbReference>
<dbReference type="Proteomes" id="UP000245535">
    <property type="component" value="Unassembled WGS sequence"/>
</dbReference>
<protein>
    <recommendedName>
        <fullName evidence="10">NADH-quinone oxidoreductase subunit K</fullName>
        <ecNumber evidence="10">7.1.1.-</ecNumber>
    </recommendedName>
    <alternativeName>
        <fullName evidence="10">NADH dehydrogenase I subunit K</fullName>
    </alternativeName>
    <alternativeName>
        <fullName evidence="10">NDH-1 subunit K</fullName>
    </alternativeName>
</protein>
<evidence type="ECO:0000256" key="10">
    <source>
        <dbReference type="HAMAP-Rule" id="MF_01456"/>
    </source>
</evidence>
<dbReference type="GO" id="GO:0048038">
    <property type="term" value="F:quinone binding"/>
    <property type="evidence" value="ECO:0007669"/>
    <property type="project" value="UniProtKB-KW"/>
</dbReference>
<evidence type="ECO:0000256" key="6">
    <source>
        <dbReference type="ARBA" id="ARBA00022719"/>
    </source>
</evidence>
<dbReference type="Gene3D" id="1.10.287.3510">
    <property type="match status" value="1"/>
</dbReference>
<dbReference type="GO" id="GO:0030964">
    <property type="term" value="C:NADH dehydrogenase complex"/>
    <property type="evidence" value="ECO:0007669"/>
    <property type="project" value="TreeGrafter"/>
</dbReference>
<keyword evidence="4 10" id="KW-0813">Transport</keyword>
<dbReference type="PANTHER" id="PTHR11434:SF16">
    <property type="entry name" value="NADH-UBIQUINONE OXIDOREDUCTASE CHAIN 4L"/>
    <property type="match status" value="1"/>
</dbReference>
<keyword evidence="6 10" id="KW-0874">Quinone</keyword>
<dbReference type="PANTHER" id="PTHR11434">
    <property type="entry name" value="NADH-UBIQUINONE OXIDOREDUCTASE SUBUNIT ND4L"/>
    <property type="match status" value="1"/>
</dbReference>
<accession>A0A315Z8M3</accession>
<evidence type="ECO:0000256" key="5">
    <source>
        <dbReference type="ARBA" id="ARBA00022692"/>
    </source>
</evidence>
<feature type="transmembrane region" description="Helical" evidence="10">
    <location>
        <begin position="60"/>
        <end position="84"/>
    </location>
</feature>
<organism evidence="11 12">
    <name type="scientific">Sediminitomix flava</name>
    <dbReference type="NCBI Taxonomy" id="379075"/>
    <lineage>
        <taxon>Bacteria</taxon>
        <taxon>Pseudomonadati</taxon>
        <taxon>Bacteroidota</taxon>
        <taxon>Cytophagia</taxon>
        <taxon>Cytophagales</taxon>
        <taxon>Flammeovirgaceae</taxon>
        <taxon>Sediminitomix</taxon>
    </lineage>
</organism>
<keyword evidence="10" id="KW-0520">NAD</keyword>
<proteinExistence type="inferred from homology"/>
<keyword evidence="9 10" id="KW-0472">Membrane</keyword>
<reference evidence="11 12" key="1">
    <citation type="submission" date="2018-03" db="EMBL/GenBank/DDBJ databases">
        <title>Genomic Encyclopedia of Archaeal and Bacterial Type Strains, Phase II (KMG-II): from individual species to whole genera.</title>
        <authorList>
            <person name="Goeker M."/>
        </authorList>
    </citation>
    <scope>NUCLEOTIDE SEQUENCE [LARGE SCALE GENOMIC DNA]</scope>
    <source>
        <strain evidence="11 12">DSM 28229</strain>
    </source>
</reference>
<dbReference type="HAMAP" id="MF_01456">
    <property type="entry name" value="NDH1_NuoK"/>
    <property type="match status" value="1"/>
</dbReference>
<evidence type="ECO:0000256" key="8">
    <source>
        <dbReference type="ARBA" id="ARBA00022989"/>
    </source>
</evidence>
<keyword evidence="10" id="KW-1003">Cell membrane</keyword>
<dbReference type="NCBIfam" id="NF004320">
    <property type="entry name" value="PRK05715.1-2"/>
    <property type="match status" value="1"/>
</dbReference>
<gene>
    <name evidence="10" type="primary">nuoK</name>
    <name evidence="11" type="ORF">BC781_105103</name>
</gene>
<evidence type="ECO:0000256" key="7">
    <source>
        <dbReference type="ARBA" id="ARBA00022967"/>
    </source>
</evidence>
<comment type="caution">
    <text evidence="10">Lacks conserved residue(s) required for the propagation of feature annotation.</text>
</comment>
<comment type="caution">
    <text evidence="11">The sequence shown here is derived from an EMBL/GenBank/DDBJ whole genome shotgun (WGS) entry which is preliminary data.</text>
</comment>
<keyword evidence="12" id="KW-1185">Reference proteome</keyword>
<comment type="similarity">
    <text evidence="3 10">Belongs to the complex I subunit 4L family.</text>
</comment>
<evidence type="ECO:0000256" key="1">
    <source>
        <dbReference type="ARBA" id="ARBA00002378"/>
    </source>
</evidence>
<comment type="subunit">
    <text evidence="10">NDH-1 is composed of 14 different subunits. Subunits NuoA, H, J, K, L, M, N constitute the membrane sector of the complex.</text>
</comment>
<keyword evidence="8 10" id="KW-1133">Transmembrane helix</keyword>
<evidence type="ECO:0000256" key="4">
    <source>
        <dbReference type="ARBA" id="ARBA00022448"/>
    </source>
</evidence>
<dbReference type="GO" id="GO:0042773">
    <property type="term" value="P:ATP synthesis coupled electron transport"/>
    <property type="evidence" value="ECO:0007669"/>
    <property type="project" value="InterPro"/>
</dbReference>
<feature type="transmembrane region" description="Helical" evidence="10">
    <location>
        <begin position="6"/>
        <end position="24"/>
    </location>
</feature>
<evidence type="ECO:0000313" key="12">
    <source>
        <dbReference type="Proteomes" id="UP000245535"/>
    </source>
</evidence>
<dbReference type="InterPro" id="IPR039428">
    <property type="entry name" value="NUOK/Mnh_C1-like"/>
</dbReference>
<dbReference type="FunFam" id="1.10.287.3510:FF:000001">
    <property type="entry name" value="NADH-quinone oxidoreductase subunit K"/>
    <property type="match status" value="1"/>
</dbReference>
<comment type="function">
    <text evidence="10">NDH-1 shuttles electrons from NADH, via FMN and iron-sulfur (Fe-S) centers, to quinones in the respiratory chain. The immediate electron acceptor for the enzyme in this species is believed to be a menaquinone. Couples the redox reaction to proton translocation (for every two electrons transferred, four hydrogen ions are translocated across the cytoplasmic membrane), and thus conserves the redox energy in a proton gradient.</text>
</comment>
<dbReference type="RefSeq" id="WP_109620407.1">
    <property type="nucleotide sequence ID" value="NZ_QGDO01000005.1"/>
</dbReference>